<feature type="non-terminal residue" evidence="2">
    <location>
        <position position="81"/>
    </location>
</feature>
<proteinExistence type="predicted"/>
<evidence type="ECO:0000256" key="1">
    <source>
        <dbReference type="SAM" id="MobiDB-lite"/>
    </source>
</evidence>
<accession>A0A6J4TX58</accession>
<evidence type="ECO:0000313" key="2">
    <source>
        <dbReference type="EMBL" id="CAA9533987.1"/>
    </source>
</evidence>
<organism evidence="2">
    <name type="scientific">uncultured Thermomicrobiales bacterium</name>
    <dbReference type="NCBI Taxonomy" id="1645740"/>
    <lineage>
        <taxon>Bacteria</taxon>
        <taxon>Pseudomonadati</taxon>
        <taxon>Thermomicrobiota</taxon>
        <taxon>Thermomicrobia</taxon>
        <taxon>Thermomicrobiales</taxon>
        <taxon>environmental samples</taxon>
    </lineage>
</organism>
<feature type="compositionally biased region" description="Low complexity" evidence="1">
    <location>
        <begin position="19"/>
        <end position="31"/>
    </location>
</feature>
<sequence>ARPRLPCLFRSPRARAARRTTGTSRRTGRGPLSVRGSAGTGCPRSAGKRGARRVVRFLSPRSPSSPPHVHGWIRTVCTWRM</sequence>
<name>A0A6J4TX58_9BACT</name>
<gene>
    <name evidence="2" type="ORF">AVDCRST_MAG59-98</name>
</gene>
<feature type="non-terminal residue" evidence="2">
    <location>
        <position position="1"/>
    </location>
</feature>
<feature type="region of interest" description="Disordered" evidence="1">
    <location>
        <begin position="13"/>
        <end position="51"/>
    </location>
</feature>
<dbReference type="EMBL" id="CADCWF010000006">
    <property type="protein sequence ID" value="CAA9533987.1"/>
    <property type="molecule type" value="Genomic_DNA"/>
</dbReference>
<protein>
    <submittedName>
        <fullName evidence="2">Uncharacterized protein</fullName>
    </submittedName>
</protein>
<dbReference type="AlphaFoldDB" id="A0A6J4TX58"/>
<reference evidence="2" key="1">
    <citation type="submission" date="2020-02" db="EMBL/GenBank/DDBJ databases">
        <authorList>
            <person name="Meier V. D."/>
        </authorList>
    </citation>
    <scope>NUCLEOTIDE SEQUENCE</scope>
    <source>
        <strain evidence="2">AVDCRST_MAG59</strain>
    </source>
</reference>